<gene>
    <name evidence="1" type="ORF">HGG79_19370</name>
</gene>
<organism evidence="1 2">
    <name type="scientific">Clostridium tetanomorphum</name>
    <dbReference type="NCBI Taxonomy" id="1553"/>
    <lineage>
        <taxon>Bacteria</taxon>
        <taxon>Bacillati</taxon>
        <taxon>Bacillota</taxon>
        <taxon>Clostridia</taxon>
        <taxon>Eubacteriales</taxon>
        <taxon>Clostridiaceae</taxon>
        <taxon>Clostridium</taxon>
    </lineage>
</organism>
<dbReference type="Proteomes" id="UP000563151">
    <property type="component" value="Unassembled WGS sequence"/>
</dbReference>
<proteinExistence type="predicted"/>
<keyword evidence="2" id="KW-1185">Reference proteome</keyword>
<evidence type="ECO:0000313" key="2">
    <source>
        <dbReference type="Proteomes" id="UP000563151"/>
    </source>
</evidence>
<dbReference type="EMBL" id="JAAZWO010000039">
    <property type="protein sequence ID" value="MBC2399905.1"/>
    <property type="molecule type" value="Genomic_DNA"/>
</dbReference>
<protein>
    <submittedName>
        <fullName evidence="1">Uncharacterized protein</fullName>
    </submittedName>
</protein>
<accession>A0A923EEV1</accession>
<dbReference type="AlphaFoldDB" id="A0A923EEV1"/>
<dbReference type="RefSeq" id="WP_035145800.1">
    <property type="nucleotide sequence ID" value="NZ_JAAZWO010000039.1"/>
</dbReference>
<name>A0A923EEV1_CLOTT</name>
<comment type="caution">
    <text evidence="1">The sequence shown here is derived from an EMBL/GenBank/DDBJ whole genome shotgun (WGS) entry which is preliminary data.</text>
</comment>
<evidence type="ECO:0000313" key="1">
    <source>
        <dbReference type="EMBL" id="MBC2399905.1"/>
    </source>
</evidence>
<sequence length="159" mass="19042">MKGIYNKIYFKLRKKEVERGKIILKRIDLEDVNKRISKICWNNGIEYSIILKKSDILLLSLKGSKELVVLKFTKKDMTFAEEFDSFLDFFYKYDANRGIYITTGVFEEKIRYKCNYIPMYKKIRLVDKYSFIKEQLGIGGKALEELKENKLKLYRYLPD</sequence>
<reference evidence="1 2" key="1">
    <citation type="submission" date="2020-04" db="EMBL/GenBank/DDBJ databases">
        <title>Genomic insights into acetone-butanol-ethanol (ABE) fermentation by sequencing solventogenic clostridia strains.</title>
        <authorList>
            <person name="Brown S."/>
        </authorList>
    </citation>
    <scope>NUCLEOTIDE SEQUENCE [LARGE SCALE GENOMIC DNA]</scope>
    <source>
        <strain evidence="1 2">DJ011</strain>
    </source>
</reference>